<dbReference type="Pfam" id="PF19305">
    <property type="entry name" value="MmgE_PrpD_C"/>
    <property type="match status" value="1"/>
</dbReference>
<name>A0AAV9NYC8_9PEZI</name>
<dbReference type="GO" id="GO:0016829">
    <property type="term" value="F:lyase activity"/>
    <property type="evidence" value="ECO:0007669"/>
    <property type="project" value="InterPro"/>
</dbReference>
<gene>
    <name evidence="2" type="ORF">LTR77_009186</name>
</gene>
<reference evidence="2 3" key="1">
    <citation type="submission" date="2023-08" db="EMBL/GenBank/DDBJ databases">
        <title>Black Yeasts Isolated from many extreme environments.</title>
        <authorList>
            <person name="Coleine C."/>
            <person name="Stajich J.E."/>
            <person name="Selbmann L."/>
        </authorList>
    </citation>
    <scope>NUCLEOTIDE SEQUENCE [LARGE SCALE GENOMIC DNA]</scope>
    <source>
        <strain evidence="2 3">CCFEE 5935</strain>
    </source>
</reference>
<keyword evidence="3" id="KW-1185">Reference proteome</keyword>
<evidence type="ECO:0000313" key="2">
    <source>
        <dbReference type="EMBL" id="KAK5165089.1"/>
    </source>
</evidence>
<dbReference type="InterPro" id="IPR036148">
    <property type="entry name" value="MmgE/PrpD_sf"/>
</dbReference>
<dbReference type="RefSeq" id="XP_064655232.1">
    <property type="nucleotide sequence ID" value="XM_064806415.1"/>
</dbReference>
<protein>
    <recommendedName>
        <fullName evidence="1">MmgE/PrpD C-terminal domain-containing protein</fullName>
    </recommendedName>
</protein>
<dbReference type="AlphaFoldDB" id="A0AAV9NYC8"/>
<evidence type="ECO:0000259" key="1">
    <source>
        <dbReference type="Pfam" id="PF19305"/>
    </source>
</evidence>
<dbReference type="InterPro" id="IPR045337">
    <property type="entry name" value="MmgE_PrpD_C"/>
</dbReference>
<organism evidence="2 3">
    <name type="scientific">Saxophila tyrrhenica</name>
    <dbReference type="NCBI Taxonomy" id="1690608"/>
    <lineage>
        <taxon>Eukaryota</taxon>
        <taxon>Fungi</taxon>
        <taxon>Dikarya</taxon>
        <taxon>Ascomycota</taxon>
        <taxon>Pezizomycotina</taxon>
        <taxon>Dothideomycetes</taxon>
        <taxon>Dothideomycetidae</taxon>
        <taxon>Mycosphaerellales</taxon>
        <taxon>Extremaceae</taxon>
        <taxon>Saxophila</taxon>
    </lineage>
</organism>
<dbReference type="InterPro" id="IPR042183">
    <property type="entry name" value="MmgE/PrpD_sf_1"/>
</dbReference>
<accession>A0AAV9NYC8</accession>
<proteinExistence type="predicted"/>
<feature type="domain" description="MmgE/PrpD C-terminal" evidence="1">
    <location>
        <begin position="7"/>
        <end position="158"/>
    </location>
</feature>
<dbReference type="GeneID" id="89930518"/>
<sequence>MAFKLAPVHVWAQGFAYALDKHRKQHTWNARDITNVTVYAGPSIMEPMRWIENPISLMQAQYSVPFGIAAALTTDVNTNPLRMNEALVSNPTTRWLEATMKKVKISDDPGYMWGYMTFNLNGETVNITADTYPGIPGALCFDKAVERKFANVAKELGVGDEVQDVRDKILGLKDVEDMSLLLMIWFTWARRPRPTLLHRSSVKGS</sequence>
<comment type="caution">
    <text evidence="2">The sequence shown here is derived from an EMBL/GenBank/DDBJ whole genome shotgun (WGS) entry which is preliminary data.</text>
</comment>
<evidence type="ECO:0000313" key="3">
    <source>
        <dbReference type="Proteomes" id="UP001337655"/>
    </source>
</evidence>
<dbReference type="InterPro" id="IPR042188">
    <property type="entry name" value="MmgE/PrpD_sf_2"/>
</dbReference>
<dbReference type="Gene3D" id="1.10.4100.10">
    <property type="entry name" value="2-methylcitrate dehydratase PrpD"/>
    <property type="match status" value="1"/>
</dbReference>
<dbReference type="Gene3D" id="3.30.1330.120">
    <property type="entry name" value="2-methylcitrate dehydratase PrpD"/>
    <property type="match status" value="1"/>
</dbReference>
<dbReference type="SUPFAM" id="SSF103378">
    <property type="entry name" value="2-methylcitrate dehydratase PrpD"/>
    <property type="match status" value="1"/>
</dbReference>
<dbReference type="Proteomes" id="UP001337655">
    <property type="component" value="Unassembled WGS sequence"/>
</dbReference>
<dbReference type="EMBL" id="JAVRRT010000017">
    <property type="protein sequence ID" value="KAK5165089.1"/>
    <property type="molecule type" value="Genomic_DNA"/>
</dbReference>